<organism evidence="1 2">
    <name type="scientific">Melastoma candidum</name>
    <dbReference type="NCBI Taxonomy" id="119954"/>
    <lineage>
        <taxon>Eukaryota</taxon>
        <taxon>Viridiplantae</taxon>
        <taxon>Streptophyta</taxon>
        <taxon>Embryophyta</taxon>
        <taxon>Tracheophyta</taxon>
        <taxon>Spermatophyta</taxon>
        <taxon>Magnoliopsida</taxon>
        <taxon>eudicotyledons</taxon>
        <taxon>Gunneridae</taxon>
        <taxon>Pentapetalae</taxon>
        <taxon>rosids</taxon>
        <taxon>malvids</taxon>
        <taxon>Myrtales</taxon>
        <taxon>Melastomataceae</taxon>
        <taxon>Melastomatoideae</taxon>
        <taxon>Melastomateae</taxon>
        <taxon>Melastoma</taxon>
    </lineage>
</organism>
<dbReference type="EMBL" id="CM042886">
    <property type="protein sequence ID" value="KAI4341144.1"/>
    <property type="molecule type" value="Genomic_DNA"/>
</dbReference>
<protein>
    <submittedName>
        <fullName evidence="1">Uncharacterized protein</fullName>
    </submittedName>
</protein>
<proteinExistence type="predicted"/>
<dbReference type="Proteomes" id="UP001057402">
    <property type="component" value="Chromosome 7"/>
</dbReference>
<name>A0ACB9NWR7_9MYRT</name>
<reference evidence="2" key="1">
    <citation type="journal article" date="2023" name="Front. Plant Sci.">
        <title>Chromosomal-level genome assembly of Melastoma candidum provides insights into trichome evolution.</title>
        <authorList>
            <person name="Zhong Y."/>
            <person name="Wu W."/>
            <person name="Sun C."/>
            <person name="Zou P."/>
            <person name="Liu Y."/>
            <person name="Dai S."/>
            <person name="Zhou R."/>
        </authorList>
    </citation>
    <scope>NUCLEOTIDE SEQUENCE [LARGE SCALE GENOMIC DNA]</scope>
</reference>
<evidence type="ECO:0000313" key="2">
    <source>
        <dbReference type="Proteomes" id="UP001057402"/>
    </source>
</evidence>
<keyword evidence="2" id="KW-1185">Reference proteome</keyword>
<sequence>MDLSDAVVINSTRLKSVVWTEFDKVKKGDVCVAVCRHCKKKLNGSSTSGTSHLRNHLIRCQRRSGRDVSQYVQNRERKRERADRSLAITNHGFNQEAKREDGLSLVNIKFESDQIKEETVNAASGGFDPRRSQFDLARMIILHGYPLNMVEHVGFKVFVKNLQPLFELVTLNKLEADCLEIYYKEKQKVAEVLERLPGRICLSIEMWDSKENDSKYFCLAGHFIDENWQIRKKLLCFTAVDSSHTEDMQAHAVILSLVDWRIDQKLFSMTCDGSSSSNIITRIRECLSETQVLFANGQLFHIQCVASVINEMVEDALEEAGEVIRKIWDSIRYVKSSLALEEKFQKVALEEGIDSAKSLCLDNRIRWNSTYKMLEVALDYKGAFSVLRGQDLTFTEWPTDMDWERAGALTGFLNVFLEVSSDFSRSKYTTANIFFALVCDVHLKLIGWCKSSDSDISSLALKMKSKFDNYWGKCNLGLAIAAFLDPRFKMKLAEYYFPQIYGSSAQEHVDSIFHQIRVLYDEHSLGSPVASCEQGTTWQVGSSTGLDMNDRLMGFDKYLHETSQNDGIKADLDKYLEEPLFPRNVEFNVLNWWKVHTPRYPVLSMMARNILAIPMSNLTSESVFDMGGRVLDRDRCSLSPVVLQALMCSQDWIQSELES</sequence>
<evidence type="ECO:0000313" key="1">
    <source>
        <dbReference type="EMBL" id="KAI4341144.1"/>
    </source>
</evidence>
<accession>A0ACB9NWR7</accession>
<gene>
    <name evidence="1" type="ORF">MLD38_025903</name>
</gene>
<comment type="caution">
    <text evidence="1">The sequence shown here is derived from an EMBL/GenBank/DDBJ whole genome shotgun (WGS) entry which is preliminary data.</text>
</comment>